<dbReference type="PANTHER" id="PTHR48111">
    <property type="entry name" value="REGULATOR OF RPOS"/>
    <property type="match status" value="1"/>
</dbReference>
<evidence type="ECO:0000256" key="8">
    <source>
        <dbReference type="PROSITE-ProRule" id="PRU00169"/>
    </source>
</evidence>
<dbReference type="FunFam" id="1.10.10.10:FF:000018">
    <property type="entry name" value="DNA-binding response regulator ResD"/>
    <property type="match status" value="1"/>
</dbReference>
<evidence type="ECO:0000256" key="7">
    <source>
        <dbReference type="ARBA" id="ARBA00024735"/>
    </source>
</evidence>
<dbReference type="GO" id="GO:0005829">
    <property type="term" value="C:cytosol"/>
    <property type="evidence" value="ECO:0007669"/>
    <property type="project" value="TreeGrafter"/>
</dbReference>
<dbReference type="GO" id="GO:0032993">
    <property type="term" value="C:protein-DNA complex"/>
    <property type="evidence" value="ECO:0007669"/>
    <property type="project" value="TreeGrafter"/>
</dbReference>
<dbReference type="GO" id="GO:0006355">
    <property type="term" value="P:regulation of DNA-templated transcription"/>
    <property type="evidence" value="ECO:0007669"/>
    <property type="project" value="InterPro"/>
</dbReference>
<dbReference type="AlphaFoldDB" id="A0A2S7WC70"/>
<evidence type="ECO:0000256" key="1">
    <source>
        <dbReference type="ARBA" id="ARBA00013332"/>
    </source>
</evidence>
<dbReference type="CDD" id="cd17574">
    <property type="entry name" value="REC_OmpR"/>
    <property type="match status" value="1"/>
</dbReference>
<keyword evidence="4" id="KW-0805">Transcription regulation</keyword>
<keyword evidence="13" id="KW-1185">Reference proteome</keyword>
<dbReference type="Gene3D" id="3.40.50.2300">
    <property type="match status" value="1"/>
</dbReference>
<dbReference type="InterPro" id="IPR039420">
    <property type="entry name" value="WalR-like"/>
</dbReference>
<reference evidence="12 13" key="1">
    <citation type="submission" date="2016-12" db="EMBL/GenBank/DDBJ databases">
        <title>Trade-off between light-utilization and light-protection in marine flavobacteria.</title>
        <authorList>
            <person name="Kumagai Y."/>
            <person name="Yoshizawa S."/>
            <person name="Kogure K."/>
            <person name="Iwasaki W."/>
        </authorList>
    </citation>
    <scope>NUCLEOTIDE SEQUENCE [LARGE SCALE GENOMIC DNA]</scope>
    <source>
        <strain evidence="12 13">KCTC 22729</strain>
    </source>
</reference>
<dbReference type="Gene3D" id="1.10.10.10">
    <property type="entry name" value="Winged helix-like DNA-binding domain superfamily/Winged helix DNA-binding domain"/>
    <property type="match status" value="1"/>
</dbReference>
<accession>A0A2S7WC70</accession>
<dbReference type="SUPFAM" id="SSF46894">
    <property type="entry name" value="C-terminal effector domain of the bipartite response regulators"/>
    <property type="match status" value="1"/>
</dbReference>
<name>A0A2S7WC70_9FLAO</name>
<evidence type="ECO:0000313" key="12">
    <source>
        <dbReference type="EMBL" id="PQJ75229.1"/>
    </source>
</evidence>
<feature type="domain" description="OmpR/PhoB-type" evidence="11">
    <location>
        <begin position="134"/>
        <end position="228"/>
    </location>
</feature>
<dbReference type="GO" id="GO:0000976">
    <property type="term" value="F:transcription cis-regulatory region binding"/>
    <property type="evidence" value="ECO:0007669"/>
    <property type="project" value="TreeGrafter"/>
</dbReference>
<dbReference type="InterPro" id="IPR011006">
    <property type="entry name" value="CheY-like_superfamily"/>
</dbReference>
<organism evidence="12 13">
    <name type="scientific">Polaribacter gangjinensis</name>
    <dbReference type="NCBI Taxonomy" id="574710"/>
    <lineage>
        <taxon>Bacteria</taxon>
        <taxon>Pseudomonadati</taxon>
        <taxon>Bacteroidota</taxon>
        <taxon>Flavobacteriia</taxon>
        <taxon>Flavobacteriales</taxon>
        <taxon>Flavobacteriaceae</taxon>
    </lineage>
</organism>
<evidence type="ECO:0000256" key="6">
    <source>
        <dbReference type="ARBA" id="ARBA00023163"/>
    </source>
</evidence>
<dbReference type="InterPro" id="IPR036388">
    <property type="entry name" value="WH-like_DNA-bd_sf"/>
</dbReference>
<protein>
    <recommendedName>
        <fullName evidence="1">Phosphate regulon transcriptional regulatory protein PhoB</fullName>
    </recommendedName>
</protein>
<keyword evidence="6" id="KW-0804">Transcription</keyword>
<keyword evidence="3" id="KW-0902">Two-component regulatory system</keyword>
<evidence type="ECO:0000256" key="9">
    <source>
        <dbReference type="PROSITE-ProRule" id="PRU01091"/>
    </source>
</evidence>
<evidence type="ECO:0000259" key="11">
    <source>
        <dbReference type="PROSITE" id="PS51755"/>
    </source>
</evidence>
<dbReference type="SMART" id="SM00448">
    <property type="entry name" value="REC"/>
    <property type="match status" value="1"/>
</dbReference>
<proteinExistence type="predicted"/>
<gene>
    <name evidence="12" type="ORF">BTO13_08205</name>
</gene>
<dbReference type="RefSeq" id="WP_105046371.1">
    <property type="nucleotide sequence ID" value="NZ_CP150662.1"/>
</dbReference>
<sequence length="233" mass="26587">MNKNDIKILLVDDEPDILEIVGYNLKNEGYEVFTAENGLEAIKVAKKQLPHLILLDIMMPEMDGIEACEKIRKIKTLENVIIAFLTARGEDYSQVAGFEAGADDYITKPIKPKVLISKIKSLLRRLKSDTIEEEDNLKIGDIVIDRDEYVIYKSNKKIELPRKEFELFSLLTSKPGKVFKREAILDTVWGNEVVVGGRTIDVHIRKLREKIGDDYFKTVKGVGYKFVLKGQDK</sequence>
<evidence type="ECO:0000256" key="5">
    <source>
        <dbReference type="ARBA" id="ARBA00023125"/>
    </source>
</evidence>
<dbReference type="CDD" id="cd00383">
    <property type="entry name" value="trans_reg_C"/>
    <property type="match status" value="1"/>
</dbReference>
<dbReference type="SUPFAM" id="SSF52172">
    <property type="entry name" value="CheY-like"/>
    <property type="match status" value="1"/>
</dbReference>
<evidence type="ECO:0000259" key="10">
    <source>
        <dbReference type="PROSITE" id="PS50110"/>
    </source>
</evidence>
<feature type="domain" description="Response regulatory" evidence="10">
    <location>
        <begin position="7"/>
        <end position="123"/>
    </location>
</feature>
<comment type="function">
    <text evidence="7">This protein is a positive regulator for the phosphate regulon. Transcription of this operon is positively regulated by PhoB and PhoR when phosphate is limited.</text>
</comment>
<evidence type="ECO:0000313" key="13">
    <source>
        <dbReference type="Proteomes" id="UP000237608"/>
    </source>
</evidence>
<evidence type="ECO:0000256" key="3">
    <source>
        <dbReference type="ARBA" id="ARBA00023012"/>
    </source>
</evidence>
<dbReference type="PROSITE" id="PS51755">
    <property type="entry name" value="OMPR_PHOB"/>
    <property type="match status" value="1"/>
</dbReference>
<dbReference type="FunFam" id="3.40.50.2300:FF:000001">
    <property type="entry name" value="DNA-binding response regulator PhoB"/>
    <property type="match status" value="1"/>
</dbReference>
<dbReference type="SMART" id="SM00862">
    <property type="entry name" value="Trans_reg_C"/>
    <property type="match status" value="1"/>
</dbReference>
<dbReference type="InterPro" id="IPR016032">
    <property type="entry name" value="Sig_transdc_resp-reg_C-effctor"/>
</dbReference>
<dbReference type="OrthoDB" id="9790442at2"/>
<keyword evidence="5 9" id="KW-0238">DNA-binding</keyword>
<feature type="DNA-binding region" description="OmpR/PhoB-type" evidence="9">
    <location>
        <begin position="134"/>
        <end position="228"/>
    </location>
</feature>
<evidence type="ECO:0000256" key="4">
    <source>
        <dbReference type="ARBA" id="ARBA00023015"/>
    </source>
</evidence>
<dbReference type="Pfam" id="PF00072">
    <property type="entry name" value="Response_reg"/>
    <property type="match status" value="1"/>
</dbReference>
<dbReference type="Pfam" id="PF00486">
    <property type="entry name" value="Trans_reg_C"/>
    <property type="match status" value="1"/>
</dbReference>
<dbReference type="InterPro" id="IPR001789">
    <property type="entry name" value="Sig_transdc_resp-reg_receiver"/>
</dbReference>
<dbReference type="InterPro" id="IPR001867">
    <property type="entry name" value="OmpR/PhoB-type_DNA-bd"/>
</dbReference>
<dbReference type="GO" id="GO:0000156">
    <property type="term" value="F:phosphorelay response regulator activity"/>
    <property type="evidence" value="ECO:0007669"/>
    <property type="project" value="TreeGrafter"/>
</dbReference>
<keyword evidence="2 8" id="KW-0597">Phosphoprotein</keyword>
<dbReference type="PANTHER" id="PTHR48111:SF1">
    <property type="entry name" value="TWO-COMPONENT RESPONSE REGULATOR ORR33"/>
    <property type="match status" value="1"/>
</dbReference>
<evidence type="ECO:0000256" key="2">
    <source>
        <dbReference type="ARBA" id="ARBA00022553"/>
    </source>
</evidence>
<dbReference type="Proteomes" id="UP000237608">
    <property type="component" value="Unassembled WGS sequence"/>
</dbReference>
<dbReference type="PROSITE" id="PS50110">
    <property type="entry name" value="RESPONSE_REGULATORY"/>
    <property type="match status" value="1"/>
</dbReference>
<comment type="caution">
    <text evidence="12">The sequence shown here is derived from an EMBL/GenBank/DDBJ whole genome shotgun (WGS) entry which is preliminary data.</text>
</comment>
<feature type="modified residue" description="4-aspartylphosphate" evidence="8">
    <location>
        <position position="56"/>
    </location>
</feature>
<dbReference type="EMBL" id="MSCL01000001">
    <property type="protein sequence ID" value="PQJ75229.1"/>
    <property type="molecule type" value="Genomic_DNA"/>
</dbReference>